<name>A0ABM2YLC4_GOSHI</name>
<keyword evidence="4" id="KW-1185">Reference proteome</keyword>
<keyword evidence="1" id="KW-0479">Metal-binding</keyword>
<dbReference type="RefSeq" id="XP_040930156.1">
    <property type="nucleotide sequence ID" value="XM_041074222.1"/>
</dbReference>
<feature type="compositionally biased region" description="Polar residues" evidence="2">
    <location>
        <begin position="34"/>
        <end position="50"/>
    </location>
</feature>
<protein>
    <recommendedName>
        <fullName evidence="3">CCHC-type domain-containing protein</fullName>
    </recommendedName>
</protein>
<feature type="region of interest" description="Disordered" evidence="2">
    <location>
        <begin position="100"/>
        <end position="129"/>
    </location>
</feature>
<evidence type="ECO:0000313" key="4">
    <source>
        <dbReference type="Proteomes" id="UP000818029"/>
    </source>
</evidence>
<evidence type="ECO:0000256" key="1">
    <source>
        <dbReference type="PROSITE-ProRule" id="PRU00047"/>
    </source>
</evidence>
<feature type="region of interest" description="Disordered" evidence="2">
    <location>
        <begin position="1"/>
        <end position="56"/>
    </location>
</feature>
<keyword evidence="1" id="KW-0862">Zinc</keyword>
<dbReference type="PROSITE" id="PS50158">
    <property type="entry name" value="ZF_CCHC"/>
    <property type="match status" value="1"/>
</dbReference>
<dbReference type="InterPro" id="IPR001878">
    <property type="entry name" value="Znf_CCHC"/>
</dbReference>
<reference evidence="5" key="2">
    <citation type="submission" date="2025-08" db="UniProtKB">
        <authorList>
            <consortium name="RefSeq"/>
        </authorList>
    </citation>
    <scope>IDENTIFICATION</scope>
</reference>
<evidence type="ECO:0000256" key="2">
    <source>
        <dbReference type="SAM" id="MobiDB-lite"/>
    </source>
</evidence>
<evidence type="ECO:0000259" key="3">
    <source>
        <dbReference type="PROSITE" id="PS50158"/>
    </source>
</evidence>
<gene>
    <name evidence="5" type="primary">LOC121203770</name>
</gene>
<accession>A0ABM2YLC4</accession>
<feature type="compositionally biased region" description="Polar residues" evidence="2">
    <location>
        <begin position="17"/>
        <end position="26"/>
    </location>
</feature>
<proteinExistence type="predicted"/>
<dbReference type="GeneID" id="121203770"/>
<feature type="domain" description="CCHC-type" evidence="3">
    <location>
        <begin position="75"/>
        <end position="90"/>
    </location>
</feature>
<sequence>MGKPFQSQAKKFKEMNTRSNVSSVNFQRDRGRQYSGSKAQATSMASTGSVKPTRPECQHCGKRHLGECYLISRACFKCGSQDHFVKDCPEREEIEKFQNVRSSSVTTRGRPQRNVGIGTSGRGVTKDTTGRFEVGAPAKAYAIRAREEASSPDVITELKARPLFLQEICEAQKVDNELQRRKTQCAVDNNSDFQIDSDGCLMFRDRICVPKNVDLIQKILQEAHDSHLAVHLGSPAFKAVRGKRTSEKIVWLKVGNNERPLSRKHKYEFG</sequence>
<feature type="compositionally biased region" description="Polar residues" evidence="2">
    <location>
        <begin position="100"/>
        <end position="109"/>
    </location>
</feature>
<dbReference type="Proteomes" id="UP000818029">
    <property type="component" value="Chromosome A07"/>
</dbReference>
<dbReference type="Gene3D" id="4.10.60.10">
    <property type="entry name" value="Zinc finger, CCHC-type"/>
    <property type="match status" value="1"/>
</dbReference>
<organism evidence="4 5">
    <name type="scientific">Gossypium hirsutum</name>
    <name type="common">Upland cotton</name>
    <name type="synonym">Gossypium mexicanum</name>
    <dbReference type="NCBI Taxonomy" id="3635"/>
    <lineage>
        <taxon>Eukaryota</taxon>
        <taxon>Viridiplantae</taxon>
        <taxon>Streptophyta</taxon>
        <taxon>Embryophyta</taxon>
        <taxon>Tracheophyta</taxon>
        <taxon>Spermatophyta</taxon>
        <taxon>Magnoliopsida</taxon>
        <taxon>eudicotyledons</taxon>
        <taxon>Gunneridae</taxon>
        <taxon>Pentapetalae</taxon>
        <taxon>rosids</taxon>
        <taxon>malvids</taxon>
        <taxon>Malvales</taxon>
        <taxon>Malvaceae</taxon>
        <taxon>Malvoideae</taxon>
        <taxon>Gossypium</taxon>
    </lineage>
</organism>
<dbReference type="Pfam" id="PF00098">
    <property type="entry name" value="zf-CCHC"/>
    <property type="match status" value="1"/>
</dbReference>
<evidence type="ECO:0000313" key="5">
    <source>
        <dbReference type="RefSeq" id="XP_040930156.1"/>
    </source>
</evidence>
<dbReference type="SMART" id="SM00343">
    <property type="entry name" value="ZnF_C2HC"/>
    <property type="match status" value="1"/>
</dbReference>
<reference evidence="4" key="1">
    <citation type="journal article" date="2020" name="Nat. Genet.">
        <title>Genomic diversifications of five Gossypium allopolyploid species and their impact on cotton improvement.</title>
        <authorList>
            <person name="Chen Z.J."/>
            <person name="Sreedasyam A."/>
            <person name="Ando A."/>
            <person name="Song Q."/>
            <person name="De Santiago L.M."/>
            <person name="Hulse-Kemp A.M."/>
            <person name="Ding M."/>
            <person name="Ye W."/>
            <person name="Kirkbride R.C."/>
            <person name="Jenkins J."/>
            <person name="Plott C."/>
            <person name="Lovell J."/>
            <person name="Lin Y.M."/>
            <person name="Vaughn R."/>
            <person name="Liu B."/>
            <person name="Simpson S."/>
            <person name="Scheffler B.E."/>
            <person name="Wen L."/>
            <person name="Saski C.A."/>
            <person name="Grover C.E."/>
            <person name="Hu G."/>
            <person name="Conover J.L."/>
            <person name="Carlson J.W."/>
            <person name="Shu S."/>
            <person name="Boston L.B."/>
            <person name="Williams M."/>
            <person name="Peterson D.G."/>
            <person name="McGee K."/>
            <person name="Jones D.C."/>
            <person name="Wendel J.F."/>
            <person name="Stelly D.M."/>
            <person name="Grimwood J."/>
            <person name="Schmutz J."/>
        </authorList>
    </citation>
    <scope>NUCLEOTIDE SEQUENCE [LARGE SCALE GENOMIC DNA]</scope>
    <source>
        <strain evidence="4">cv. TM-1</strain>
    </source>
</reference>
<keyword evidence="1" id="KW-0863">Zinc-finger</keyword>